<evidence type="ECO:0008006" key="2">
    <source>
        <dbReference type="Google" id="ProtNLM"/>
    </source>
</evidence>
<protein>
    <recommendedName>
        <fullName evidence="2">Transcriptional regulator</fullName>
    </recommendedName>
</protein>
<dbReference type="PROSITE" id="PS51197">
    <property type="entry name" value="HTH_RRF2_2"/>
    <property type="match status" value="1"/>
</dbReference>
<sequence>MPNPVSIKYISEKQALSVPYLEQILNRLKNAGLLTSIRGPGGG</sequence>
<dbReference type="InterPro" id="IPR036390">
    <property type="entry name" value="WH_DNA-bd_sf"/>
</dbReference>
<evidence type="ECO:0000313" key="1">
    <source>
        <dbReference type="EMBL" id="HGT83171.1"/>
    </source>
</evidence>
<proteinExistence type="predicted"/>
<comment type="caution">
    <text evidence="1">The sequence shown here is derived from an EMBL/GenBank/DDBJ whole genome shotgun (WGS) entry which is preliminary data.</text>
</comment>
<dbReference type="Gene3D" id="1.10.10.10">
    <property type="entry name" value="Winged helix-like DNA-binding domain superfamily/Winged helix DNA-binding domain"/>
    <property type="match status" value="1"/>
</dbReference>
<reference evidence="1" key="1">
    <citation type="journal article" date="2020" name="mSystems">
        <title>Genome- and Community-Level Interaction Insights into Carbon Utilization and Element Cycling Functions of Hydrothermarchaeota in Hydrothermal Sediment.</title>
        <authorList>
            <person name="Zhou Z."/>
            <person name="Liu Y."/>
            <person name="Xu W."/>
            <person name="Pan J."/>
            <person name="Luo Z.H."/>
            <person name="Li M."/>
        </authorList>
    </citation>
    <scope>NUCLEOTIDE SEQUENCE [LARGE SCALE GENOMIC DNA]</scope>
    <source>
        <strain evidence="1">SpSt-587</strain>
    </source>
</reference>
<dbReference type="InterPro" id="IPR036388">
    <property type="entry name" value="WH-like_DNA-bd_sf"/>
</dbReference>
<dbReference type="EMBL" id="DSYZ01000107">
    <property type="protein sequence ID" value="HGT83171.1"/>
    <property type="molecule type" value="Genomic_DNA"/>
</dbReference>
<gene>
    <name evidence="1" type="ORF">ENT52_05540</name>
</gene>
<dbReference type="InterPro" id="IPR000944">
    <property type="entry name" value="Tscrpt_reg_Rrf2"/>
</dbReference>
<dbReference type="AlphaFoldDB" id="A0A7J3M2T5"/>
<name>A0A7J3M2T5_ARCFL</name>
<accession>A0A7J3M2T5</accession>
<dbReference type="Pfam" id="PF02082">
    <property type="entry name" value="Rrf2"/>
    <property type="match status" value="1"/>
</dbReference>
<dbReference type="SUPFAM" id="SSF46785">
    <property type="entry name" value="Winged helix' DNA-binding domain"/>
    <property type="match status" value="1"/>
</dbReference>
<organism evidence="1">
    <name type="scientific">Archaeoglobus fulgidus</name>
    <dbReference type="NCBI Taxonomy" id="2234"/>
    <lineage>
        <taxon>Archaea</taxon>
        <taxon>Methanobacteriati</taxon>
        <taxon>Methanobacteriota</taxon>
        <taxon>Archaeoglobi</taxon>
        <taxon>Archaeoglobales</taxon>
        <taxon>Archaeoglobaceae</taxon>
        <taxon>Archaeoglobus</taxon>
    </lineage>
</organism>